<dbReference type="GO" id="GO:0005576">
    <property type="term" value="C:extracellular region"/>
    <property type="evidence" value="ECO:0007669"/>
    <property type="project" value="InterPro"/>
</dbReference>
<dbReference type="Pfam" id="PF00095">
    <property type="entry name" value="WAP"/>
    <property type="match status" value="1"/>
</dbReference>
<dbReference type="EMBL" id="JAXCGZ010015152">
    <property type="protein sequence ID" value="KAK7071072.1"/>
    <property type="molecule type" value="Genomic_DNA"/>
</dbReference>
<feature type="compositionally biased region" description="Low complexity" evidence="1">
    <location>
        <begin position="20"/>
        <end position="32"/>
    </location>
</feature>
<dbReference type="Gene3D" id="4.10.75.10">
    <property type="entry name" value="Elafin-like"/>
    <property type="match status" value="1"/>
</dbReference>
<dbReference type="SMART" id="SM00217">
    <property type="entry name" value="WAP"/>
    <property type="match status" value="1"/>
</dbReference>
<feature type="signal peptide" evidence="2">
    <location>
        <begin position="1"/>
        <end position="18"/>
    </location>
</feature>
<feature type="compositionally biased region" description="Polar residues" evidence="1">
    <location>
        <begin position="33"/>
        <end position="46"/>
    </location>
</feature>
<gene>
    <name evidence="4" type="ORF">SK128_015588</name>
</gene>
<dbReference type="InterPro" id="IPR036645">
    <property type="entry name" value="Elafin-like_sf"/>
</dbReference>
<dbReference type="Proteomes" id="UP001381693">
    <property type="component" value="Unassembled WGS sequence"/>
</dbReference>
<proteinExistence type="predicted"/>
<evidence type="ECO:0000259" key="3">
    <source>
        <dbReference type="PROSITE" id="PS51390"/>
    </source>
</evidence>
<reference evidence="4 5" key="1">
    <citation type="submission" date="2023-11" db="EMBL/GenBank/DDBJ databases">
        <title>Halocaridina rubra genome assembly.</title>
        <authorList>
            <person name="Smith C."/>
        </authorList>
    </citation>
    <scope>NUCLEOTIDE SEQUENCE [LARGE SCALE GENOMIC DNA]</scope>
    <source>
        <strain evidence="4">EP-1</strain>
        <tissue evidence="4">Whole</tissue>
    </source>
</reference>
<comment type="caution">
    <text evidence="4">The sequence shown here is derived from an EMBL/GenBank/DDBJ whole genome shotgun (WGS) entry which is preliminary data.</text>
</comment>
<evidence type="ECO:0000313" key="4">
    <source>
        <dbReference type="EMBL" id="KAK7071072.1"/>
    </source>
</evidence>
<feature type="chain" id="PRO_5043044876" description="WAP domain-containing protein" evidence="2">
    <location>
        <begin position="19"/>
        <end position="191"/>
    </location>
</feature>
<dbReference type="AlphaFoldDB" id="A0AAN8WU46"/>
<feature type="domain" description="WAP" evidence="3">
    <location>
        <begin position="126"/>
        <end position="179"/>
    </location>
</feature>
<sequence length="191" mass="19023">MKGLQILTLCCLTASSVAQTGTSNTGTSNTNSRPAATQSNQNTRFFGQQGLGGGFGPGGGLGGLGGLGGIGGLGSGGLGGIGGLGGFNPGGIGGIGGISQTCRYWCRTPQGQAYCCEDNNQPQGPVGVKPGYCPPVRPVCPPIRNFAPPLTCSNDYACSGYDKCCFDTCLQEHVCKPPSQGFGGGFGGFGK</sequence>
<feature type="region of interest" description="Disordered" evidence="1">
    <location>
        <begin position="19"/>
        <end position="49"/>
    </location>
</feature>
<keyword evidence="2" id="KW-0732">Signal</keyword>
<evidence type="ECO:0000256" key="1">
    <source>
        <dbReference type="SAM" id="MobiDB-lite"/>
    </source>
</evidence>
<dbReference type="PROSITE" id="PS51390">
    <property type="entry name" value="WAP"/>
    <property type="match status" value="1"/>
</dbReference>
<evidence type="ECO:0000256" key="2">
    <source>
        <dbReference type="SAM" id="SignalP"/>
    </source>
</evidence>
<evidence type="ECO:0000313" key="5">
    <source>
        <dbReference type="Proteomes" id="UP001381693"/>
    </source>
</evidence>
<accession>A0AAN8WU46</accession>
<dbReference type="InterPro" id="IPR008197">
    <property type="entry name" value="WAP_dom"/>
</dbReference>
<dbReference type="SUPFAM" id="SSF57256">
    <property type="entry name" value="Elafin-like"/>
    <property type="match status" value="1"/>
</dbReference>
<dbReference type="GO" id="GO:0030414">
    <property type="term" value="F:peptidase inhibitor activity"/>
    <property type="evidence" value="ECO:0007669"/>
    <property type="project" value="InterPro"/>
</dbReference>
<organism evidence="4 5">
    <name type="scientific">Halocaridina rubra</name>
    <name type="common">Hawaiian red shrimp</name>
    <dbReference type="NCBI Taxonomy" id="373956"/>
    <lineage>
        <taxon>Eukaryota</taxon>
        <taxon>Metazoa</taxon>
        <taxon>Ecdysozoa</taxon>
        <taxon>Arthropoda</taxon>
        <taxon>Crustacea</taxon>
        <taxon>Multicrustacea</taxon>
        <taxon>Malacostraca</taxon>
        <taxon>Eumalacostraca</taxon>
        <taxon>Eucarida</taxon>
        <taxon>Decapoda</taxon>
        <taxon>Pleocyemata</taxon>
        <taxon>Caridea</taxon>
        <taxon>Atyoidea</taxon>
        <taxon>Atyidae</taxon>
        <taxon>Halocaridina</taxon>
    </lineage>
</organism>
<protein>
    <recommendedName>
        <fullName evidence="3">WAP domain-containing protein</fullName>
    </recommendedName>
</protein>
<keyword evidence="5" id="KW-1185">Reference proteome</keyword>
<name>A0AAN8WU46_HALRR</name>